<keyword evidence="2" id="KW-1185">Reference proteome</keyword>
<reference evidence="2" key="1">
    <citation type="submission" date="2017-05" db="EMBL/GenBank/DDBJ databases">
        <authorList>
            <person name="Ray J."/>
            <person name="Price M."/>
            <person name="Deutschbauer A."/>
        </authorList>
    </citation>
    <scope>NUCLEOTIDE SEQUENCE [LARGE SCALE GENOMIC DNA]</scope>
    <source>
        <strain evidence="2">DSM 19842</strain>
    </source>
</reference>
<protein>
    <recommendedName>
        <fullName evidence="3">STAS/SEC14 domain-containing protein</fullName>
    </recommendedName>
</protein>
<dbReference type="EMBL" id="CP021235">
    <property type="protein sequence ID" value="ARS36704.1"/>
    <property type="molecule type" value="Genomic_DNA"/>
</dbReference>
<dbReference type="AlphaFoldDB" id="A0A1X9YVB0"/>
<dbReference type="Proteomes" id="UP000266292">
    <property type="component" value="Chromosome"/>
</dbReference>
<evidence type="ECO:0000313" key="1">
    <source>
        <dbReference type="EMBL" id="ARS36704.1"/>
    </source>
</evidence>
<evidence type="ECO:0008006" key="3">
    <source>
        <dbReference type="Google" id="ProtNLM"/>
    </source>
</evidence>
<evidence type="ECO:0000313" key="2">
    <source>
        <dbReference type="Proteomes" id="UP000266292"/>
    </source>
</evidence>
<sequence>MVLSETPYLHVEYYAAHDVIVSQWYGRCTSQEYRGALSRFLHFVASMGIKHAIADRRLLPPLPPEDAQWTVNEYREEFRKLSLKRFAIINSFDPAASEQLQHFLFNKRAPFPFEVKVFEDLTSAYDWLIAVEAR</sequence>
<dbReference type="STRING" id="709015.GCA_000472485_03121"/>
<dbReference type="KEGG" id="pact:CA264_15460"/>
<gene>
    <name evidence="1" type="ORF">CA264_15460</name>
</gene>
<dbReference type="RefSeq" id="WP_025608302.1">
    <property type="nucleotide sequence ID" value="NZ_CP021235.1"/>
</dbReference>
<dbReference type="OrthoDB" id="894273at2"/>
<name>A0A1X9YVB0_9BACT</name>
<organism evidence="1 2">
    <name type="scientific">Pontibacter actiniarum</name>
    <dbReference type="NCBI Taxonomy" id="323450"/>
    <lineage>
        <taxon>Bacteria</taxon>
        <taxon>Pseudomonadati</taxon>
        <taxon>Bacteroidota</taxon>
        <taxon>Cytophagia</taxon>
        <taxon>Cytophagales</taxon>
        <taxon>Hymenobacteraceae</taxon>
        <taxon>Pontibacter</taxon>
    </lineage>
</organism>
<proteinExistence type="predicted"/>
<accession>A0A1X9YVB0</accession>